<reference evidence="1 2" key="1">
    <citation type="journal article" date="2012" name="PLoS Pathog.">
        <title>The genome of the obligate intracellular parasite Trachipleistophora hominis: new insights into microsporidian genome dynamics and reductive evolution.</title>
        <authorList>
            <person name="Heinz E."/>
            <person name="Williams T.A."/>
            <person name="Nakjang S."/>
            <person name="Noel C.J."/>
            <person name="Swan D.C."/>
            <person name="Goldberg A.V."/>
            <person name="Harris S.R."/>
            <person name="Weinmaier T."/>
            <person name="Markert S."/>
            <person name="Becher D."/>
            <person name="Bernhardt J."/>
            <person name="Dagan T."/>
            <person name="Hacker C."/>
            <person name="Lucocq J.M."/>
            <person name="Schweder T."/>
            <person name="Rattei T."/>
            <person name="Hall N."/>
            <person name="Hirt R.P."/>
            <person name="Embley T.M."/>
        </authorList>
    </citation>
    <scope>NUCLEOTIDE SEQUENCE [LARGE SCALE GENOMIC DNA]</scope>
</reference>
<dbReference type="EMBL" id="JH993854">
    <property type="protein sequence ID" value="ELQ76341.1"/>
    <property type="molecule type" value="Genomic_DNA"/>
</dbReference>
<gene>
    <name evidence="1" type="ORF">THOM_0653</name>
</gene>
<protein>
    <submittedName>
        <fullName evidence="1">Uncharacterized protein</fullName>
    </submittedName>
</protein>
<dbReference type="Proteomes" id="UP000011185">
    <property type="component" value="Unassembled WGS sequence"/>
</dbReference>
<dbReference type="VEuPathDB" id="MicrosporidiaDB:THOM_0653"/>
<dbReference type="HOGENOM" id="CLU_3377384_0_0_1"/>
<dbReference type="AlphaFoldDB" id="L7JZ67"/>
<keyword evidence="2" id="KW-1185">Reference proteome</keyword>
<dbReference type="InParanoid" id="L7JZ67"/>
<proteinExistence type="predicted"/>
<evidence type="ECO:0000313" key="2">
    <source>
        <dbReference type="Proteomes" id="UP000011185"/>
    </source>
</evidence>
<name>L7JZ67_TRAHO</name>
<accession>L7JZ67</accession>
<organism evidence="1 2">
    <name type="scientific">Trachipleistophora hominis</name>
    <name type="common">Microsporidian parasite</name>
    <dbReference type="NCBI Taxonomy" id="72359"/>
    <lineage>
        <taxon>Eukaryota</taxon>
        <taxon>Fungi</taxon>
        <taxon>Fungi incertae sedis</taxon>
        <taxon>Microsporidia</taxon>
        <taxon>Pleistophoridae</taxon>
        <taxon>Trachipleistophora</taxon>
    </lineage>
</organism>
<sequence>MYLIACEHLYMSIVNYVHCTERSVESDYNMCFRI</sequence>
<evidence type="ECO:0000313" key="1">
    <source>
        <dbReference type="EMBL" id="ELQ76341.1"/>
    </source>
</evidence>